<protein>
    <submittedName>
        <fullName evidence="2">Uncharacterized protein</fullName>
    </submittedName>
</protein>
<keyword evidence="1" id="KW-0472">Membrane</keyword>
<evidence type="ECO:0000256" key="1">
    <source>
        <dbReference type="SAM" id="Phobius"/>
    </source>
</evidence>
<feature type="non-terminal residue" evidence="2">
    <location>
        <position position="133"/>
    </location>
</feature>
<keyword evidence="1" id="KW-0812">Transmembrane</keyword>
<dbReference type="EMBL" id="JEMA01000751">
    <property type="protein sequence ID" value="KYF66352.1"/>
    <property type="molecule type" value="Genomic_DNA"/>
</dbReference>
<gene>
    <name evidence="2" type="ORF">BE15_32200</name>
</gene>
<dbReference type="Proteomes" id="UP000075260">
    <property type="component" value="Unassembled WGS sequence"/>
</dbReference>
<organism evidence="2 3">
    <name type="scientific">Sorangium cellulosum</name>
    <name type="common">Polyangium cellulosum</name>
    <dbReference type="NCBI Taxonomy" id="56"/>
    <lineage>
        <taxon>Bacteria</taxon>
        <taxon>Pseudomonadati</taxon>
        <taxon>Myxococcota</taxon>
        <taxon>Polyangia</taxon>
        <taxon>Polyangiales</taxon>
        <taxon>Polyangiaceae</taxon>
        <taxon>Sorangium</taxon>
    </lineage>
</organism>
<evidence type="ECO:0000313" key="2">
    <source>
        <dbReference type="EMBL" id="KYF66352.1"/>
    </source>
</evidence>
<keyword evidence="1" id="KW-1133">Transmembrane helix</keyword>
<accession>A0A150QEP7</accession>
<comment type="caution">
    <text evidence="2">The sequence shown here is derived from an EMBL/GenBank/DDBJ whole genome shotgun (WGS) entry which is preliminary data.</text>
</comment>
<name>A0A150QEP7_SORCE</name>
<reference evidence="2 3" key="1">
    <citation type="submission" date="2014-02" db="EMBL/GenBank/DDBJ databases">
        <title>The small core and large imbalanced accessory genome model reveals a collaborative survival strategy of Sorangium cellulosum strains in nature.</title>
        <authorList>
            <person name="Han K."/>
            <person name="Peng R."/>
            <person name="Blom J."/>
            <person name="Li Y.-Z."/>
        </authorList>
    </citation>
    <scope>NUCLEOTIDE SEQUENCE [LARGE SCALE GENOMIC DNA]</scope>
    <source>
        <strain evidence="2 3">So0008-312</strain>
    </source>
</reference>
<proteinExistence type="predicted"/>
<evidence type="ECO:0000313" key="3">
    <source>
        <dbReference type="Proteomes" id="UP000075260"/>
    </source>
</evidence>
<feature type="transmembrane region" description="Helical" evidence="1">
    <location>
        <begin position="90"/>
        <end position="112"/>
    </location>
</feature>
<sequence length="133" mass="13910">MRVVARAPACARPLRAPRRSALRGSLGSTRRNLALSRPIWHGRPVSSGEKRCWLDRSLAFLSAALPFGLSLARAASSGQWREDLTAVRDLGLVAVGVGGGLSTALSQALSLLPLGPRTFRTALGSALALALAS</sequence>
<dbReference type="AlphaFoldDB" id="A0A150QEP7"/>